<dbReference type="SMART" id="SM00986">
    <property type="entry name" value="UDG"/>
    <property type="match status" value="1"/>
</dbReference>
<accession>A0ABP9MY44</accession>
<dbReference type="NCBIfam" id="TIGR00758">
    <property type="entry name" value="UDG_fam4"/>
    <property type="match status" value="1"/>
</dbReference>
<evidence type="ECO:0000256" key="5">
    <source>
        <dbReference type="ARBA" id="ARBA00022485"/>
    </source>
</evidence>
<keyword evidence="8" id="KW-0378">Hydrolase</keyword>
<dbReference type="RefSeq" id="WP_171973698.1">
    <property type="nucleotide sequence ID" value="NZ_BAABKE010000008.1"/>
</dbReference>
<dbReference type="Gene3D" id="3.40.470.10">
    <property type="entry name" value="Uracil-DNA glycosylase-like domain"/>
    <property type="match status" value="1"/>
</dbReference>
<evidence type="ECO:0000256" key="11">
    <source>
        <dbReference type="ARBA" id="ARBA00023204"/>
    </source>
</evidence>
<evidence type="ECO:0000313" key="14">
    <source>
        <dbReference type="Proteomes" id="UP001500631"/>
    </source>
</evidence>
<keyword evidence="10" id="KW-0411">Iron-sulfur</keyword>
<reference evidence="14" key="1">
    <citation type="journal article" date="2019" name="Int. J. Syst. Evol. Microbiol.">
        <title>The Global Catalogue of Microorganisms (GCM) 10K type strain sequencing project: providing services to taxonomists for standard genome sequencing and annotation.</title>
        <authorList>
            <consortium name="The Broad Institute Genomics Platform"/>
            <consortium name="The Broad Institute Genome Sequencing Center for Infectious Disease"/>
            <person name="Wu L."/>
            <person name="Ma J."/>
        </authorList>
    </citation>
    <scope>NUCLEOTIDE SEQUENCE [LARGE SCALE GENOMIC DNA]</scope>
    <source>
        <strain evidence="14">JCM 18424</strain>
    </source>
</reference>
<gene>
    <name evidence="13" type="ORF">GCM10023338_20670</name>
</gene>
<dbReference type="CDD" id="cd10030">
    <property type="entry name" value="UDG-F4_TTUDGA_SPO1dp_like"/>
    <property type="match status" value="1"/>
</dbReference>
<comment type="catalytic activity">
    <reaction evidence="1">
        <text>Hydrolyzes single-stranded DNA or mismatched double-stranded DNA and polynucleotides, releasing free uracil.</text>
        <dbReference type="EC" id="3.2.2.27"/>
    </reaction>
</comment>
<evidence type="ECO:0000313" key="13">
    <source>
        <dbReference type="EMBL" id="GAA5102881.1"/>
    </source>
</evidence>
<dbReference type="SUPFAM" id="SSF52141">
    <property type="entry name" value="Uracil-DNA glycosylase-like"/>
    <property type="match status" value="1"/>
</dbReference>
<evidence type="ECO:0000256" key="1">
    <source>
        <dbReference type="ARBA" id="ARBA00001400"/>
    </source>
</evidence>
<dbReference type="InterPro" id="IPR005122">
    <property type="entry name" value="Uracil-DNA_glycosylase-like"/>
</dbReference>
<dbReference type="EMBL" id="BAABKE010000008">
    <property type="protein sequence ID" value="GAA5102881.1"/>
    <property type="molecule type" value="Genomic_DNA"/>
</dbReference>
<comment type="similarity">
    <text evidence="2">Belongs to the uracil-DNA glycosylase (UDG) superfamily. Type 4 (UDGa) family.</text>
</comment>
<evidence type="ECO:0000256" key="8">
    <source>
        <dbReference type="ARBA" id="ARBA00022801"/>
    </source>
</evidence>
<dbReference type="PANTHER" id="PTHR33693">
    <property type="entry name" value="TYPE-5 URACIL-DNA GLYCOSYLASE"/>
    <property type="match status" value="1"/>
</dbReference>
<evidence type="ECO:0000256" key="3">
    <source>
        <dbReference type="ARBA" id="ARBA00012030"/>
    </source>
</evidence>
<evidence type="ECO:0000256" key="9">
    <source>
        <dbReference type="ARBA" id="ARBA00023004"/>
    </source>
</evidence>
<organism evidence="13 14">
    <name type="scientific">Wohlfahrtiimonas larvae</name>
    <dbReference type="NCBI Taxonomy" id="1157986"/>
    <lineage>
        <taxon>Bacteria</taxon>
        <taxon>Pseudomonadati</taxon>
        <taxon>Pseudomonadota</taxon>
        <taxon>Gammaproteobacteria</taxon>
        <taxon>Cardiobacteriales</taxon>
        <taxon>Ignatzschineriaceae</taxon>
        <taxon>Wohlfahrtiimonas</taxon>
    </lineage>
</organism>
<dbReference type="SMART" id="SM00987">
    <property type="entry name" value="UreE_C"/>
    <property type="match status" value="1"/>
</dbReference>
<dbReference type="EC" id="3.2.2.27" evidence="3"/>
<keyword evidence="7" id="KW-0227">DNA damage</keyword>
<dbReference type="InterPro" id="IPR005273">
    <property type="entry name" value="Ura-DNA_glyco_family4"/>
</dbReference>
<proteinExistence type="inferred from homology"/>
<evidence type="ECO:0000256" key="4">
    <source>
        <dbReference type="ARBA" id="ARBA00019403"/>
    </source>
</evidence>
<dbReference type="Proteomes" id="UP001500631">
    <property type="component" value="Unassembled WGS sequence"/>
</dbReference>
<keyword evidence="5" id="KW-0004">4Fe-4S</keyword>
<evidence type="ECO:0000256" key="7">
    <source>
        <dbReference type="ARBA" id="ARBA00022763"/>
    </source>
</evidence>
<dbReference type="PANTHER" id="PTHR33693:SF1">
    <property type="entry name" value="TYPE-4 URACIL-DNA GLYCOSYLASE"/>
    <property type="match status" value="1"/>
</dbReference>
<dbReference type="InterPro" id="IPR051536">
    <property type="entry name" value="UDG_Type-4/5"/>
</dbReference>
<keyword evidence="11" id="KW-0234">DNA repair</keyword>
<dbReference type="Pfam" id="PF03167">
    <property type="entry name" value="UDG"/>
    <property type="match status" value="1"/>
</dbReference>
<comment type="caution">
    <text evidence="13">The sequence shown here is derived from an EMBL/GenBank/DDBJ whole genome shotgun (WGS) entry which is preliminary data.</text>
</comment>
<name>A0ABP9MY44_9GAMM</name>
<keyword evidence="6" id="KW-0479">Metal-binding</keyword>
<protein>
    <recommendedName>
        <fullName evidence="4">Type-4 uracil-DNA glycosylase</fullName>
        <ecNumber evidence="3">3.2.2.27</ecNumber>
    </recommendedName>
</protein>
<evidence type="ECO:0000256" key="6">
    <source>
        <dbReference type="ARBA" id="ARBA00022723"/>
    </source>
</evidence>
<dbReference type="InterPro" id="IPR036895">
    <property type="entry name" value="Uracil-DNA_glycosylase-like_sf"/>
</dbReference>
<keyword evidence="14" id="KW-1185">Reference proteome</keyword>
<evidence type="ECO:0000256" key="10">
    <source>
        <dbReference type="ARBA" id="ARBA00023014"/>
    </source>
</evidence>
<feature type="domain" description="Uracil-DNA glycosylase-like" evidence="12">
    <location>
        <begin position="93"/>
        <end position="242"/>
    </location>
</feature>
<keyword evidence="9" id="KW-0408">Iron</keyword>
<sequence>MNHNLDYLKLLKIPVWQVRGQEVSEAVEPLIHKGVAPAIESIAASAIMPMMIDHPSEVQSASGIATDYQAQAIASLENCVACKLHNGRTQVIQGKGSKSAKIVVVTEAPTFNEDVAGEPFAEEAGKLFENILKSIGYHMEDVYITPYVKCAPYQSFITETEEAECYQHLMNELNEIQPQKVLLLGRNVAKYLLKTTQPFDTVRTQSAYLSILGKNIPVYVSYNPYQLMKFPEEKRKAWNDFKKLVK</sequence>
<evidence type="ECO:0000256" key="2">
    <source>
        <dbReference type="ARBA" id="ARBA00006521"/>
    </source>
</evidence>
<evidence type="ECO:0000259" key="12">
    <source>
        <dbReference type="SMART" id="SM00986"/>
    </source>
</evidence>